<dbReference type="InterPro" id="IPR035587">
    <property type="entry name" value="DUS-like_FMN-bd"/>
</dbReference>
<dbReference type="GO" id="GO:0106414">
    <property type="term" value="F:mRNA dihydrouridine synthase activity"/>
    <property type="evidence" value="ECO:0007669"/>
    <property type="project" value="RHEA"/>
</dbReference>
<sequence length="386" mass="42889">MPVYESDIQDEEDLNVRHASLDIHPLKLFDIAKAEGRPLYAAAPMVRYSKLAFRETVALYGVDLTWTPMVLAKEFNRSLLARDSGKHVVIIFFILSYFTSCLEALSFISSPLYTHHTSTVTLLDFTTSPHAPPTIVQFGCNSPLELSRATTLIAPHVNGIDLNCGCPQSWACSETLGAALMHKRELVASMVSSAKSALASLGYEGQKTVSVKIRVHKDLRDTIDFVKTVQDAGVDFITIHGRMRSTPSSKPVDLEAIKLVTEHVYVPKLANGDVFTLEDAREHVRATGVDGVMAARGLLENPGMIRGDVRCEWDVVESFMERVVRAPLPFKLVVHHLGEMGGSERSQRGKTLFSKEERAELMACEGMVDLIDWFEEMKERKARNGN</sequence>
<dbReference type="InParanoid" id="A0A132B548"/>
<keyword evidence="4" id="KW-0507">mRNA processing</keyword>
<keyword evidence="6" id="KW-0560">Oxidoreductase</keyword>
<keyword evidence="2" id="KW-0285">Flavoprotein</keyword>
<evidence type="ECO:0000256" key="1">
    <source>
        <dbReference type="ARBA" id="ARBA00001917"/>
    </source>
</evidence>
<dbReference type="GO" id="GO:0102267">
    <property type="term" value="F:tRNA-dihydrouridine20b synthase activity"/>
    <property type="evidence" value="ECO:0007669"/>
    <property type="project" value="EnsemblFungi"/>
</dbReference>
<comment type="catalytic activity">
    <reaction evidence="9">
        <text>a 5,6-dihydrouridine in mRNA + NADP(+) = a uridine in mRNA + NADPH + H(+)</text>
        <dbReference type="Rhea" id="RHEA:69855"/>
        <dbReference type="Rhea" id="RHEA-COMP:14658"/>
        <dbReference type="Rhea" id="RHEA-COMP:17789"/>
        <dbReference type="ChEBI" id="CHEBI:15378"/>
        <dbReference type="ChEBI" id="CHEBI:57783"/>
        <dbReference type="ChEBI" id="CHEBI:58349"/>
        <dbReference type="ChEBI" id="CHEBI:65315"/>
        <dbReference type="ChEBI" id="CHEBI:74443"/>
    </reaction>
    <physiologicalReaction direction="right-to-left" evidence="9">
        <dbReference type="Rhea" id="RHEA:69857"/>
    </physiologicalReaction>
</comment>
<dbReference type="AlphaFoldDB" id="A0A132B548"/>
<feature type="domain" description="DUS-like FMN-binding" evidence="10">
    <location>
        <begin position="108"/>
        <end position="348"/>
    </location>
</feature>
<evidence type="ECO:0000256" key="5">
    <source>
        <dbReference type="ARBA" id="ARBA00022694"/>
    </source>
</evidence>
<dbReference type="SUPFAM" id="SSF51395">
    <property type="entry name" value="FMN-linked oxidoreductases"/>
    <property type="match status" value="1"/>
</dbReference>
<evidence type="ECO:0000313" key="11">
    <source>
        <dbReference type="EMBL" id="KUJ07538.1"/>
    </source>
</evidence>
<dbReference type="PANTHER" id="PTHR11082:SF31">
    <property type="entry name" value="TRNA-DIHYDROURIDINE(20A_20B) SYNTHASE [NAD(P)+]-LIKE"/>
    <property type="match status" value="1"/>
</dbReference>
<dbReference type="STRING" id="149040.A0A132B548"/>
<dbReference type="GeneID" id="28827674"/>
<dbReference type="FunCoup" id="A0A132B548">
    <property type="interactions" value="150"/>
</dbReference>
<gene>
    <name evidence="11" type="ORF">LY89DRAFT_712024</name>
</gene>
<evidence type="ECO:0000313" key="12">
    <source>
        <dbReference type="Proteomes" id="UP000070700"/>
    </source>
</evidence>
<protein>
    <submittedName>
        <fullName evidence="11">FMN-linked oxidoreductase</fullName>
    </submittedName>
</protein>
<dbReference type="PANTHER" id="PTHR11082">
    <property type="entry name" value="TRNA-DIHYDROURIDINE SYNTHASE"/>
    <property type="match status" value="1"/>
</dbReference>
<evidence type="ECO:0000259" key="10">
    <source>
        <dbReference type="Pfam" id="PF01207"/>
    </source>
</evidence>
<dbReference type="Gene3D" id="3.20.20.70">
    <property type="entry name" value="Aldolase class I"/>
    <property type="match status" value="1"/>
</dbReference>
<evidence type="ECO:0000256" key="9">
    <source>
        <dbReference type="ARBA" id="ARBA00049447"/>
    </source>
</evidence>
<name>A0A132B548_MOLSC</name>
<dbReference type="GO" id="GO:0102266">
    <property type="term" value="F:tRNA-dihydrouridine20a synthase activity"/>
    <property type="evidence" value="ECO:0007669"/>
    <property type="project" value="EnsemblFungi"/>
</dbReference>
<proteinExistence type="predicted"/>
<dbReference type="KEGG" id="psco:LY89DRAFT_712024"/>
<reference evidence="11 12" key="1">
    <citation type="submission" date="2015-10" db="EMBL/GenBank/DDBJ databases">
        <title>Full genome of DAOMC 229536 Phialocephala scopiformis, a fungal endophyte of spruce producing the potent anti-insectan compound rugulosin.</title>
        <authorList>
            <consortium name="DOE Joint Genome Institute"/>
            <person name="Walker A.K."/>
            <person name="Frasz S.L."/>
            <person name="Seifert K.A."/>
            <person name="Miller J.D."/>
            <person name="Mondo S.J."/>
            <person name="Labutti K."/>
            <person name="Lipzen A."/>
            <person name="Dockter R."/>
            <person name="Kennedy M."/>
            <person name="Grigoriev I.V."/>
            <person name="Spatafora J.W."/>
        </authorList>
    </citation>
    <scope>NUCLEOTIDE SEQUENCE [LARGE SCALE GENOMIC DNA]</scope>
    <source>
        <strain evidence="11 12">CBS 120377</strain>
    </source>
</reference>
<dbReference type="Pfam" id="PF01207">
    <property type="entry name" value="Dus"/>
    <property type="match status" value="1"/>
</dbReference>
<dbReference type="PROSITE" id="PS01136">
    <property type="entry name" value="UPF0034"/>
    <property type="match status" value="1"/>
</dbReference>
<dbReference type="Proteomes" id="UP000070700">
    <property type="component" value="Unassembled WGS sequence"/>
</dbReference>
<evidence type="ECO:0000256" key="7">
    <source>
        <dbReference type="ARBA" id="ARBA00045934"/>
    </source>
</evidence>
<keyword evidence="12" id="KW-1185">Reference proteome</keyword>
<keyword evidence="5" id="KW-0819">tRNA processing</keyword>
<comment type="function">
    <text evidence="7">Catalyzes the synthesis of dihydrouridine, a modified base found in the D-loop of most tRNAs. Specifically modifies U47 in cytoplasmic tRNAs. Catalyzes the synthesis of dihydrouridine in some mRNAs, thereby affecting their translation.</text>
</comment>
<evidence type="ECO:0000256" key="6">
    <source>
        <dbReference type="ARBA" id="ARBA00023002"/>
    </source>
</evidence>
<organism evidence="11 12">
    <name type="scientific">Mollisia scopiformis</name>
    <name type="common">Conifer needle endophyte fungus</name>
    <name type="synonym">Phialocephala scopiformis</name>
    <dbReference type="NCBI Taxonomy" id="149040"/>
    <lineage>
        <taxon>Eukaryota</taxon>
        <taxon>Fungi</taxon>
        <taxon>Dikarya</taxon>
        <taxon>Ascomycota</taxon>
        <taxon>Pezizomycotina</taxon>
        <taxon>Leotiomycetes</taxon>
        <taxon>Helotiales</taxon>
        <taxon>Mollisiaceae</taxon>
        <taxon>Mollisia</taxon>
    </lineage>
</organism>
<dbReference type="InterPro" id="IPR013785">
    <property type="entry name" value="Aldolase_TIM"/>
</dbReference>
<dbReference type="InterPro" id="IPR018517">
    <property type="entry name" value="tRNA_hU_synthase_CS"/>
</dbReference>
<dbReference type="CDD" id="cd02801">
    <property type="entry name" value="DUS_like_FMN"/>
    <property type="match status" value="1"/>
</dbReference>
<dbReference type="GO" id="GO:0050660">
    <property type="term" value="F:flavin adenine dinucleotide binding"/>
    <property type="evidence" value="ECO:0007669"/>
    <property type="project" value="InterPro"/>
</dbReference>
<evidence type="ECO:0000256" key="8">
    <source>
        <dbReference type="ARBA" id="ARBA00048342"/>
    </source>
</evidence>
<comment type="catalytic activity">
    <reaction evidence="8">
        <text>a 5,6-dihydrouridine in mRNA + NAD(+) = a uridine in mRNA + NADH + H(+)</text>
        <dbReference type="Rhea" id="RHEA:69851"/>
        <dbReference type="Rhea" id="RHEA-COMP:14658"/>
        <dbReference type="Rhea" id="RHEA-COMP:17789"/>
        <dbReference type="ChEBI" id="CHEBI:15378"/>
        <dbReference type="ChEBI" id="CHEBI:57540"/>
        <dbReference type="ChEBI" id="CHEBI:57945"/>
        <dbReference type="ChEBI" id="CHEBI:65315"/>
        <dbReference type="ChEBI" id="CHEBI:74443"/>
    </reaction>
    <physiologicalReaction direction="right-to-left" evidence="8">
        <dbReference type="Rhea" id="RHEA:69853"/>
    </physiologicalReaction>
</comment>
<dbReference type="OrthoDB" id="9977870at2759"/>
<evidence type="ECO:0000256" key="2">
    <source>
        <dbReference type="ARBA" id="ARBA00022630"/>
    </source>
</evidence>
<evidence type="ECO:0000256" key="4">
    <source>
        <dbReference type="ARBA" id="ARBA00022664"/>
    </source>
</evidence>
<dbReference type="EMBL" id="KQ947439">
    <property type="protein sequence ID" value="KUJ07538.1"/>
    <property type="molecule type" value="Genomic_DNA"/>
</dbReference>
<comment type="cofactor">
    <cofactor evidence="1">
        <name>FMN</name>
        <dbReference type="ChEBI" id="CHEBI:58210"/>
    </cofactor>
</comment>
<evidence type="ECO:0000256" key="3">
    <source>
        <dbReference type="ARBA" id="ARBA00022643"/>
    </source>
</evidence>
<dbReference type="RefSeq" id="XP_018061893.1">
    <property type="nucleotide sequence ID" value="XM_018217948.1"/>
</dbReference>
<keyword evidence="3" id="KW-0288">FMN</keyword>
<accession>A0A132B548</accession>
<dbReference type="GO" id="GO:0006397">
    <property type="term" value="P:mRNA processing"/>
    <property type="evidence" value="ECO:0007669"/>
    <property type="project" value="UniProtKB-KW"/>
</dbReference>